<keyword evidence="2" id="KW-1185">Reference proteome</keyword>
<accession>A0A2M9CPV8</accession>
<organism evidence="1 2">
    <name type="scientific">Sediminihabitans luteus</name>
    <dbReference type="NCBI Taxonomy" id="1138585"/>
    <lineage>
        <taxon>Bacteria</taxon>
        <taxon>Bacillati</taxon>
        <taxon>Actinomycetota</taxon>
        <taxon>Actinomycetes</taxon>
        <taxon>Micrococcales</taxon>
        <taxon>Cellulomonadaceae</taxon>
        <taxon>Sediminihabitans</taxon>
    </lineage>
</organism>
<proteinExistence type="predicted"/>
<dbReference type="RefSeq" id="WP_100422634.1">
    <property type="nucleotide sequence ID" value="NZ_BOOX01000002.1"/>
</dbReference>
<dbReference type="AlphaFoldDB" id="A0A2M9CPV8"/>
<reference evidence="1 2" key="1">
    <citation type="submission" date="2017-11" db="EMBL/GenBank/DDBJ databases">
        <title>Genomic Encyclopedia of Archaeal and Bacterial Type Strains, Phase II (KMG-II): From Individual Species to Whole Genera.</title>
        <authorList>
            <person name="Goeker M."/>
        </authorList>
    </citation>
    <scope>NUCLEOTIDE SEQUENCE [LARGE SCALE GENOMIC DNA]</scope>
    <source>
        <strain evidence="1 2">DSM 25478</strain>
    </source>
</reference>
<dbReference type="InterPro" id="IPR036689">
    <property type="entry name" value="ESAT-6-like_sf"/>
</dbReference>
<dbReference type="Gene3D" id="1.10.287.1060">
    <property type="entry name" value="ESAT-6-like"/>
    <property type="match status" value="1"/>
</dbReference>
<evidence type="ECO:0000313" key="1">
    <source>
        <dbReference type="EMBL" id="PJJ73949.1"/>
    </source>
</evidence>
<evidence type="ECO:0000313" key="2">
    <source>
        <dbReference type="Proteomes" id="UP000231693"/>
    </source>
</evidence>
<dbReference type="Proteomes" id="UP000231693">
    <property type="component" value="Unassembled WGS sequence"/>
</dbReference>
<gene>
    <name evidence="1" type="ORF">CLV28_1433</name>
</gene>
<protein>
    <submittedName>
        <fullName evidence="1">Uncharacterized protein</fullName>
    </submittedName>
</protein>
<sequence length="755" mass="80176">MTRWDVTDPGAGVMMGPMGYAATLRTQAETIEQVWTGTDTVLGSLGDEVWSGAAADAYRSSLRVTRSHQRTVTNAIEPVQVALDAYASAVVGIQQRAAHQQQVRDDARRRQYQLGGWDPGAGPAMVQHKQQLAEQAEVDAYYAERALEDLAAERQSADDALVAALAVPGGAAWERRKQVLAHAGITGVDALDRDKLVEAYVRFADQALDGDLDEGDVTYLRDFFDAWGDDPGVMDAYFRSLGAARTRELVDEIGLAMTDPRHPIDPAELAIAAAALRSGLSTASRDWDDEQAEAFTADLLDGVSSAGGGDLSTIGWLFGDPAGAPMGPAFTVATADLLDGWERSPDRVGFGPVTDRSPFSGGRNLTWFENLDAEGFARSDDPMGRVFETLGTYPDEALTWLTSDATDVGGSGTAGEARVEYWYGERDWGVETTGDGFAGPAALWAGSQRVAGGPADTAYDEATWNRVEGLTGRIMNELGENESFSADALSPQGAENVAKALAIQLPMLTEYSIVRQGQEFDGGFDTDVLPWDDSERAVPAVTMETLAKIAGAAGHHESGAGVLTEAVDRYQNDLIALAALDPTAEIQDGVSVTDGNGLFARITGLQGLVDGATAGTDVRVGAERDAEIQAVIDGARSVIDEIPIPGASKLASGVLGASLEWGVDKLQDEAISAGKDYLESKAIDRWGGNEERISAAADGVLVDRRGEIEAEAAEIIALLDPDKYSTAQGALEAFESESSRYKYVYDSARAVTEEG</sequence>
<dbReference type="EMBL" id="PGFE01000002">
    <property type="protein sequence ID" value="PJJ73949.1"/>
    <property type="molecule type" value="Genomic_DNA"/>
</dbReference>
<dbReference type="SUPFAM" id="SSF140453">
    <property type="entry name" value="EsxAB dimer-like"/>
    <property type="match status" value="1"/>
</dbReference>
<dbReference type="OrthoDB" id="3752094at2"/>
<name>A0A2M9CPV8_9CELL</name>
<comment type="caution">
    <text evidence="1">The sequence shown here is derived from an EMBL/GenBank/DDBJ whole genome shotgun (WGS) entry which is preliminary data.</text>
</comment>